<organism evidence="3 4">
    <name type="scientific">Paenibacillus chartarius</name>
    <dbReference type="NCBI Taxonomy" id="747481"/>
    <lineage>
        <taxon>Bacteria</taxon>
        <taxon>Bacillati</taxon>
        <taxon>Bacillota</taxon>
        <taxon>Bacilli</taxon>
        <taxon>Bacillales</taxon>
        <taxon>Paenibacillaceae</taxon>
        <taxon>Paenibacillus</taxon>
    </lineage>
</organism>
<dbReference type="EMBL" id="JBHLWN010000076">
    <property type="protein sequence ID" value="MFC0214568.1"/>
    <property type="molecule type" value="Genomic_DNA"/>
</dbReference>
<keyword evidence="4" id="KW-1185">Reference proteome</keyword>
<evidence type="ECO:0000313" key="3">
    <source>
        <dbReference type="EMBL" id="MFC0214568.1"/>
    </source>
</evidence>
<gene>
    <name evidence="3" type="ORF">ACFFK0_19275</name>
</gene>
<dbReference type="PANTHER" id="PTHR22916">
    <property type="entry name" value="GLYCOSYLTRANSFERASE"/>
    <property type="match status" value="1"/>
</dbReference>
<accession>A0ABV6DPJ4</accession>
<dbReference type="Pfam" id="PF00535">
    <property type="entry name" value="Glycos_transf_2"/>
    <property type="match status" value="1"/>
</dbReference>
<keyword evidence="3" id="KW-0328">Glycosyltransferase</keyword>
<comment type="similarity">
    <text evidence="1">Belongs to the glycosyltransferase 2 family.</text>
</comment>
<dbReference type="GO" id="GO:0016757">
    <property type="term" value="F:glycosyltransferase activity"/>
    <property type="evidence" value="ECO:0007669"/>
    <property type="project" value="UniProtKB-KW"/>
</dbReference>
<evidence type="ECO:0000259" key="2">
    <source>
        <dbReference type="Pfam" id="PF00535"/>
    </source>
</evidence>
<sequence>MSAGSKYPPGVSIITCTNRPSFMENLFKNYKRQRHARKELIIVVNKDKASLLPYQQLAKKDKSIQVYRLPERHSLGSCLNFAVSRTKYDYIAKFDDDDYYAPYYVKDGLQAFQKSNADIVGKKSHYMYLSGSKTVLLRFPGCEYRYETPLPGATLMVKRHVFSKVRFPDQSIGEDDDFCKLSKKQGYKVYSAGKHNFIAIRRKDTSSHTWTISDKTLIAHHRIVPNVKDYKRFVRKKP</sequence>
<dbReference type="Proteomes" id="UP001589776">
    <property type="component" value="Unassembled WGS sequence"/>
</dbReference>
<name>A0ABV6DPJ4_9BACL</name>
<dbReference type="InterPro" id="IPR001173">
    <property type="entry name" value="Glyco_trans_2-like"/>
</dbReference>
<dbReference type="SUPFAM" id="SSF53448">
    <property type="entry name" value="Nucleotide-diphospho-sugar transferases"/>
    <property type="match status" value="1"/>
</dbReference>
<keyword evidence="3" id="KW-0808">Transferase</keyword>
<dbReference type="EC" id="2.4.-.-" evidence="3"/>
<protein>
    <submittedName>
        <fullName evidence="3">Glycosyltransferase</fullName>
        <ecNumber evidence="3">2.4.-.-</ecNumber>
    </submittedName>
</protein>
<dbReference type="PANTHER" id="PTHR22916:SF3">
    <property type="entry name" value="UDP-GLCNAC:BETAGAL BETA-1,3-N-ACETYLGLUCOSAMINYLTRANSFERASE-LIKE PROTEIN 1"/>
    <property type="match status" value="1"/>
</dbReference>
<comment type="caution">
    <text evidence="3">The sequence shown here is derived from an EMBL/GenBank/DDBJ whole genome shotgun (WGS) entry which is preliminary data.</text>
</comment>
<reference evidence="3 4" key="1">
    <citation type="submission" date="2024-09" db="EMBL/GenBank/DDBJ databases">
        <authorList>
            <person name="Sun Q."/>
            <person name="Mori K."/>
        </authorList>
    </citation>
    <scope>NUCLEOTIDE SEQUENCE [LARGE SCALE GENOMIC DNA]</scope>
    <source>
        <strain evidence="3 4">CCM 7759</strain>
    </source>
</reference>
<dbReference type="Gene3D" id="3.90.550.10">
    <property type="entry name" value="Spore Coat Polysaccharide Biosynthesis Protein SpsA, Chain A"/>
    <property type="match status" value="1"/>
</dbReference>
<evidence type="ECO:0000256" key="1">
    <source>
        <dbReference type="ARBA" id="ARBA00006739"/>
    </source>
</evidence>
<proteinExistence type="inferred from homology"/>
<dbReference type="RefSeq" id="WP_377471958.1">
    <property type="nucleotide sequence ID" value="NZ_JBHLWN010000076.1"/>
</dbReference>
<evidence type="ECO:0000313" key="4">
    <source>
        <dbReference type="Proteomes" id="UP001589776"/>
    </source>
</evidence>
<feature type="domain" description="Glycosyltransferase 2-like" evidence="2">
    <location>
        <begin position="13"/>
        <end position="121"/>
    </location>
</feature>
<dbReference type="InterPro" id="IPR029044">
    <property type="entry name" value="Nucleotide-diphossugar_trans"/>
</dbReference>